<dbReference type="InterPro" id="IPR012131">
    <property type="entry name" value="Hstdl_DH"/>
</dbReference>
<reference evidence="2" key="1">
    <citation type="submission" date="2018-06" db="EMBL/GenBank/DDBJ databases">
        <authorList>
            <person name="Zhirakovskaya E."/>
        </authorList>
    </citation>
    <scope>NUCLEOTIDE SEQUENCE</scope>
</reference>
<dbReference type="EMBL" id="UOET01000285">
    <property type="protein sequence ID" value="VAW28762.1"/>
    <property type="molecule type" value="Genomic_DNA"/>
</dbReference>
<dbReference type="Gene3D" id="3.40.50.1980">
    <property type="entry name" value="Nitrogenase molybdenum iron protein domain"/>
    <property type="match status" value="1"/>
</dbReference>
<evidence type="ECO:0000256" key="1">
    <source>
        <dbReference type="ARBA" id="ARBA00023002"/>
    </source>
</evidence>
<evidence type="ECO:0000313" key="2">
    <source>
        <dbReference type="EMBL" id="VAW28762.1"/>
    </source>
</evidence>
<proteinExistence type="predicted"/>
<gene>
    <name evidence="2" type="ORF">MNBD_BACTEROID07-887</name>
</gene>
<dbReference type="PANTHER" id="PTHR21256:SF2">
    <property type="entry name" value="HISTIDINE BIOSYNTHESIS TRIFUNCTIONAL PROTEIN"/>
    <property type="match status" value="1"/>
</dbReference>
<dbReference type="GO" id="GO:0005829">
    <property type="term" value="C:cytosol"/>
    <property type="evidence" value="ECO:0007669"/>
    <property type="project" value="TreeGrafter"/>
</dbReference>
<organism evidence="2">
    <name type="scientific">hydrothermal vent metagenome</name>
    <dbReference type="NCBI Taxonomy" id="652676"/>
    <lineage>
        <taxon>unclassified sequences</taxon>
        <taxon>metagenomes</taxon>
        <taxon>ecological metagenomes</taxon>
    </lineage>
</organism>
<keyword evidence="1" id="KW-0560">Oxidoreductase</keyword>
<feature type="non-terminal residue" evidence="2">
    <location>
        <position position="107"/>
    </location>
</feature>
<dbReference type="Pfam" id="PF00815">
    <property type="entry name" value="Histidinol_dh"/>
    <property type="match status" value="1"/>
</dbReference>
<dbReference type="PANTHER" id="PTHR21256">
    <property type="entry name" value="HISTIDINOL DEHYDROGENASE HDH"/>
    <property type="match status" value="1"/>
</dbReference>
<protein>
    <recommendedName>
        <fullName evidence="3">Histidinol dehydrogenase</fullName>
    </recommendedName>
</protein>
<dbReference type="AlphaFoldDB" id="A0A3B0UR08"/>
<evidence type="ECO:0008006" key="3">
    <source>
        <dbReference type="Google" id="ProtNLM"/>
    </source>
</evidence>
<name>A0A3B0UR08_9ZZZZ</name>
<sequence>MRIYKNIQKSEWPQLCRRPKLQTGTLDKLVNEVFEKVKTSGDAALKAYTRQFDKVVLENLVVGTKEWDAGVEDVPEVLKEAILRAKKNIEIFHKAQQSEGFKVETEL</sequence>
<dbReference type="GO" id="GO:0004399">
    <property type="term" value="F:histidinol dehydrogenase activity"/>
    <property type="evidence" value="ECO:0007669"/>
    <property type="project" value="TreeGrafter"/>
</dbReference>
<dbReference type="GO" id="GO:0000105">
    <property type="term" value="P:L-histidine biosynthetic process"/>
    <property type="evidence" value="ECO:0007669"/>
    <property type="project" value="TreeGrafter"/>
</dbReference>
<dbReference type="GO" id="GO:0051287">
    <property type="term" value="F:NAD binding"/>
    <property type="evidence" value="ECO:0007669"/>
    <property type="project" value="InterPro"/>
</dbReference>
<accession>A0A3B0UR08</accession>
<dbReference type="GO" id="GO:0046872">
    <property type="term" value="F:metal ion binding"/>
    <property type="evidence" value="ECO:0007669"/>
    <property type="project" value="InterPro"/>
</dbReference>